<accession>A0A403N0E8</accession>
<dbReference type="EMBL" id="RVIJ01000020">
    <property type="protein sequence ID" value="MLW02172.1"/>
    <property type="molecule type" value="Genomic_DNA"/>
</dbReference>
<dbReference type="Proteomes" id="UP000885392">
    <property type="component" value="Unassembled WGS sequence"/>
</dbReference>
<reference evidence="1" key="1">
    <citation type="submission" date="2018-10" db="EMBL/GenBank/DDBJ databases">
        <authorList>
            <consortium name="PulseNet: The National Subtyping Network for Foodborne Disease Surveillance"/>
            <person name="Tarr C.L."/>
            <person name="Trees E."/>
            <person name="Katz L.S."/>
            <person name="Carleton-Romer H.A."/>
            <person name="Stroika S."/>
            <person name="Kucerova Z."/>
            <person name="Roache K.F."/>
            <person name="Sabol A.L."/>
            <person name="Besser J."/>
            <person name="Gerner-Smidt P."/>
        </authorList>
    </citation>
    <scope>NUCLEOTIDE SEQUENCE [LARGE SCALE GENOMIC DNA]</scope>
    <source>
        <strain evidence="1">PNUSAS038541</strain>
    </source>
</reference>
<name>A0A403N0E8_SALER</name>
<organism evidence="1">
    <name type="scientific">Salmonella enterica</name>
    <name type="common">Salmonella choleraesuis</name>
    <dbReference type="NCBI Taxonomy" id="28901"/>
    <lineage>
        <taxon>Bacteria</taxon>
        <taxon>Pseudomonadati</taxon>
        <taxon>Pseudomonadota</taxon>
        <taxon>Gammaproteobacteria</taxon>
        <taxon>Enterobacterales</taxon>
        <taxon>Enterobacteriaceae</taxon>
        <taxon>Salmonella</taxon>
    </lineage>
</organism>
<sequence length="219" mass="24994">MKGGVMRDSEPVGLLKRADASLKMAVSVHSLTKEEEPETLHIDKCLNYDVVILLETMVSEITLNRYTTSDDCRKTAELSVDAAKARKVLAGLIRQGITFSGRRKLAVLQNWLYMVSKKTENVIFSIPLSVNGRNEYVVHYRKNTGTDVRISQLSLKGSMAESGKLKTEHNYMICLEENGVRIKRQDREIFGHETRWHTYPPDKFEILGKLTFIYKVDRA</sequence>
<proteinExistence type="predicted"/>
<gene>
    <name evidence="1" type="ORF">EAK82_18590</name>
</gene>
<dbReference type="AlphaFoldDB" id="A0A403N0E8"/>
<protein>
    <submittedName>
        <fullName evidence="1">Uncharacterized protein</fullName>
    </submittedName>
</protein>
<comment type="caution">
    <text evidence="1">The sequence shown here is derived from an EMBL/GenBank/DDBJ whole genome shotgun (WGS) entry which is preliminary data.</text>
</comment>
<evidence type="ECO:0000313" key="1">
    <source>
        <dbReference type="EMBL" id="MLW02172.1"/>
    </source>
</evidence>